<accession>A0A074LBW1</accession>
<dbReference type="RefSeq" id="WP_039273324.1">
    <property type="nucleotide sequence ID" value="NZ_CP015423.1"/>
</dbReference>
<evidence type="ECO:0000313" key="1">
    <source>
        <dbReference type="EMBL" id="URJ52144.1"/>
    </source>
</evidence>
<gene>
    <name evidence="1" type="ORF">MF626_001641</name>
</gene>
<dbReference type="AlphaFoldDB" id="A0A074LBW1"/>
<proteinExistence type="predicted"/>
<organism evidence="1 2">
    <name type="scientific">Paenibacillus polymyxa</name>
    <name type="common">Bacillus polymyxa</name>
    <dbReference type="NCBI Taxonomy" id="1406"/>
    <lineage>
        <taxon>Bacteria</taxon>
        <taxon>Bacillati</taxon>
        <taxon>Bacillota</taxon>
        <taxon>Bacilli</taxon>
        <taxon>Bacillales</taxon>
        <taxon>Paenibacillaceae</taxon>
        <taxon>Paenibacillus</taxon>
    </lineage>
</organism>
<sequence>MSNRVLSQKVFIDELIATIKNGGLVPVNYEHLISEQRERMDALNNELTLRIEGLETDLISASTHSIPFANGEIMFLARYIVLIGDHTEGYFVFYRAEDCESPEEYQFLTSSYQLPHLLLELSLSLKEHGTNEPIDILTYWNGPVYPLKDLNKEDIKLSTYEF</sequence>
<reference evidence="1" key="1">
    <citation type="submission" date="2022-11" db="EMBL/GenBank/DDBJ databases">
        <authorList>
            <person name="Vasilchenko N.G."/>
            <person name="Prazdnova E.V."/>
            <person name="Gorovtsov A.V."/>
            <person name="Chistyakov V.A."/>
            <person name="Pak M.L."/>
        </authorList>
    </citation>
    <scope>NUCLEOTIDE SEQUENCE</scope>
    <source>
        <strain evidence="1">R 4.5</strain>
    </source>
</reference>
<name>A0A074LBW1_PAEPO</name>
<dbReference type="EMBL" id="CP097770">
    <property type="protein sequence ID" value="URJ52144.1"/>
    <property type="molecule type" value="Genomic_DNA"/>
</dbReference>
<protein>
    <submittedName>
        <fullName evidence="1">Uncharacterized protein</fullName>
    </submittedName>
</protein>
<dbReference type="Proteomes" id="UP001055784">
    <property type="component" value="Chromosome"/>
</dbReference>
<evidence type="ECO:0000313" key="2">
    <source>
        <dbReference type="Proteomes" id="UP001055784"/>
    </source>
</evidence>